<reference evidence="3" key="1">
    <citation type="submission" date="2022-10" db="EMBL/GenBank/DDBJ databases">
        <title>The complete genomes of actinobacterial strains from the NBC collection.</title>
        <authorList>
            <person name="Joergensen T.S."/>
            <person name="Alvarez Arevalo M."/>
            <person name="Sterndorff E.B."/>
            <person name="Faurdal D."/>
            <person name="Vuksanovic O."/>
            <person name="Mourched A.-S."/>
            <person name="Charusanti P."/>
            <person name="Shaw S."/>
            <person name="Blin K."/>
            <person name="Weber T."/>
        </authorList>
    </citation>
    <scope>NUCLEOTIDE SEQUENCE</scope>
    <source>
        <strain evidence="3">NBC_00222</strain>
    </source>
</reference>
<accession>A0ABZ1U890</accession>
<proteinExistence type="predicted"/>
<dbReference type="EMBL" id="CP108110">
    <property type="protein sequence ID" value="WUQ87401.1"/>
    <property type="molecule type" value="Genomic_DNA"/>
</dbReference>
<dbReference type="InterPro" id="IPR012338">
    <property type="entry name" value="Beta-lactam/transpept-like"/>
</dbReference>
<keyword evidence="1" id="KW-0378">Hydrolase</keyword>
<gene>
    <name evidence="3" type="ORF">OHA16_33205</name>
</gene>
<dbReference type="RefSeq" id="WP_328957959.1">
    <property type="nucleotide sequence ID" value="NZ_CP108110.1"/>
</dbReference>
<dbReference type="Proteomes" id="UP001432222">
    <property type="component" value="Chromosome"/>
</dbReference>
<evidence type="ECO:0000313" key="3">
    <source>
        <dbReference type="EMBL" id="WUQ87401.1"/>
    </source>
</evidence>
<dbReference type="SUPFAM" id="SSF56601">
    <property type="entry name" value="beta-lactamase/transpeptidase-like"/>
    <property type="match status" value="1"/>
</dbReference>
<protein>
    <submittedName>
        <fullName evidence="3">Beta-lactamase family protein</fullName>
    </submittedName>
</protein>
<organism evidence="3 4">
    <name type="scientific">Kitasatospora purpeofusca</name>
    <dbReference type="NCBI Taxonomy" id="67352"/>
    <lineage>
        <taxon>Bacteria</taxon>
        <taxon>Bacillati</taxon>
        <taxon>Actinomycetota</taxon>
        <taxon>Actinomycetes</taxon>
        <taxon>Kitasatosporales</taxon>
        <taxon>Streptomycetaceae</taxon>
        <taxon>Kitasatospora</taxon>
    </lineage>
</organism>
<dbReference type="Gene3D" id="3.40.710.10">
    <property type="entry name" value="DD-peptidase/beta-lactamase superfamily"/>
    <property type="match status" value="1"/>
</dbReference>
<dbReference type="PANTHER" id="PTHR43283">
    <property type="entry name" value="BETA-LACTAMASE-RELATED"/>
    <property type="match status" value="1"/>
</dbReference>
<evidence type="ECO:0000313" key="4">
    <source>
        <dbReference type="Proteomes" id="UP001432222"/>
    </source>
</evidence>
<dbReference type="InterPro" id="IPR001466">
    <property type="entry name" value="Beta-lactam-related"/>
</dbReference>
<name>A0ABZ1U890_9ACTN</name>
<dbReference type="PANTHER" id="PTHR43283:SF11">
    <property type="entry name" value="BETA-LACTAMASE-RELATED DOMAIN-CONTAINING PROTEIN"/>
    <property type="match status" value="1"/>
</dbReference>
<dbReference type="InterPro" id="IPR050789">
    <property type="entry name" value="Diverse_Enzym_Activities"/>
</dbReference>
<evidence type="ECO:0000256" key="1">
    <source>
        <dbReference type="ARBA" id="ARBA00022801"/>
    </source>
</evidence>
<dbReference type="Pfam" id="PF00144">
    <property type="entry name" value="Beta-lactamase"/>
    <property type="match status" value="1"/>
</dbReference>
<sequence length="370" mass="38881">MTGPVLPAEPTEIVGLGEPGGLGELADPGGPLARLVAEGLHTAGTGGVWSMGDAGGVRARGRTGPLGQGPWAAREMDHDTVFDLASITKIIALWPCAGALRQAGRLPLDRPLADYWPPAARHPVGSVTARQLLTHTAGMPLRTRFAELYGDDPAAIRAGVLAAPLHRPPGAAVEYTDRAAVLLGHLVEDLAGAPLDRLAARQIWQPLGMTDTHYGPLGPDTAHRTAPTEYERTAGGILCGTVHDPSARLLGGVSGNAGAFSTARDLERFLTAVLAPPTGTGLPWGEPWITESLRVHTGGLAPARGLSWLCAAGTDPAAGTFAHYGFTGTAVWVSRRRGRWALLLTNKVHYDRGFRPLTDLRNAFRRAVLG</sequence>
<evidence type="ECO:0000259" key="2">
    <source>
        <dbReference type="Pfam" id="PF00144"/>
    </source>
</evidence>
<feature type="domain" description="Beta-lactamase-related" evidence="2">
    <location>
        <begin position="73"/>
        <end position="355"/>
    </location>
</feature>
<keyword evidence="4" id="KW-1185">Reference proteome</keyword>